<dbReference type="CDD" id="cd01392">
    <property type="entry name" value="HTH_LacI"/>
    <property type="match status" value="1"/>
</dbReference>
<dbReference type="SUPFAM" id="SSF47413">
    <property type="entry name" value="lambda repressor-like DNA-binding domains"/>
    <property type="match status" value="1"/>
</dbReference>
<dbReference type="SMART" id="SM00354">
    <property type="entry name" value="HTH_LACI"/>
    <property type="match status" value="1"/>
</dbReference>
<proteinExistence type="predicted"/>
<dbReference type="GO" id="GO:0003677">
    <property type="term" value="F:DNA binding"/>
    <property type="evidence" value="ECO:0007669"/>
    <property type="project" value="UniProtKB-KW"/>
</dbReference>
<keyword evidence="2 6" id="KW-0238">DNA-binding</keyword>
<gene>
    <name evidence="6" type="ORF">P8A20_03185</name>
</gene>
<accession>A0ABY9J8N7</accession>
<dbReference type="InterPro" id="IPR000843">
    <property type="entry name" value="HTH_LacI"/>
</dbReference>
<dbReference type="Gene3D" id="1.10.260.40">
    <property type="entry name" value="lambda repressor-like DNA-binding domains"/>
    <property type="match status" value="1"/>
</dbReference>
<dbReference type="EMBL" id="CP120983">
    <property type="protein sequence ID" value="WLQ62653.1"/>
    <property type="molecule type" value="Genomic_DNA"/>
</dbReference>
<dbReference type="Pfam" id="PF00356">
    <property type="entry name" value="LacI"/>
    <property type="match status" value="1"/>
</dbReference>
<evidence type="ECO:0000313" key="6">
    <source>
        <dbReference type="EMBL" id="WLQ62653.1"/>
    </source>
</evidence>
<dbReference type="PROSITE" id="PS50932">
    <property type="entry name" value="HTH_LACI_2"/>
    <property type="match status" value="1"/>
</dbReference>
<feature type="region of interest" description="Disordered" evidence="4">
    <location>
        <begin position="334"/>
        <end position="355"/>
    </location>
</feature>
<dbReference type="Gene3D" id="3.40.50.2300">
    <property type="match status" value="2"/>
</dbReference>
<evidence type="ECO:0000313" key="7">
    <source>
        <dbReference type="Proteomes" id="UP001224433"/>
    </source>
</evidence>
<evidence type="ECO:0000256" key="2">
    <source>
        <dbReference type="ARBA" id="ARBA00023125"/>
    </source>
</evidence>
<dbReference type="InterPro" id="IPR046335">
    <property type="entry name" value="LacI/GalR-like_sensor"/>
</dbReference>
<dbReference type="InterPro" id="IPR028082">
    <property type="entry name" value="Peripla_BP_I"/>
</dbReference>
<dbReference type="Proteomes" id="UP001224433">
    <property type="component" value="Chromosome"/>
</dbReference>
<organism evidence="6 7">
    <name type="scientific">Streptomyces glycanivorans</name>
    <dbReference type="NCBI Taxonomy" id="3033808"/>
    <lineage>
        <taxon>Bacteria</taxon>
        <taxon>Bacillati</taxon>
        <taxon>Actinomycetota</taxon>
        <taxon>Actinomycetes</taxon>
        <taxon>Kitasatosporales</taxon>
        <taxon>Streptomycetaceae</taxon>
        <taxon>Streptomyces</taxon>
    </lineage>
</organism>
<protein>
    <submittedName>
        <fullName evidence="6">LacI family DNA-binding transcriptional regulator</fullName>
    </submittedName>
</protein>
<dbReference type="SUPFAM" id="SSF53822">
    <property type="entry name" value="Periplasmic binding protein-like I"/>
    <property type="match status" value="1"/>
</dbReference>
<evidence type="ECO:0000256" key="1">
    <source>
        <dbReference type="ARBA" id="ARBA00023015"/>
    </source>
</evidence>
<dbReference type="RefSeq" id="WP_261988822.1">
    <property type="nucleotide sequence ID" value="NZ_CP120983.1"/>
</dbReference>
<dbReference type="CDD" id="cd01574">
    <property type="entry name" value="PBP1_LacI"/>
    <property type="match status" value="1"/>
</dbReference>
<name>A0ABY9J8N7_9ACTN</name>
<dbReference type="Pfam" id="PF13377">
    <property type="entry name" value="Peripla_BP_3"/>
    <property type="match status" value="1"/>
</dbReference>
<evidence type="ECO:0000259" key="5">
    <source>
        <dbReference type="PROSITE" id="PS50932"/>
    </source>
</evidence>
<dbReference type="InterPro" id="IPR010982">
    <property type="entry name" value="Lambda_DNA-bd_dom_sf"/>
</dbReference>
<sequence length="355" mass="38034">MPAESGQPRQRRREASIDDVARRAGVSGQTVSRVANGRDNVGAATRERVLTAMKELGYRPNSAARALRSGQFRSIGVIVFTMASYGNLRTLEAVAAAAAERRYTITLMPLTRPTHADVSDALDRLGEQAVDGVVVLIESNLTGTAEAQLHRGAPVVVVDSRAAGRSAVVDTDQFMGARLATEHLLELGHDTVRHVAGPRDSYSAGLRLRGWRETLLAHGRPVPEPVHGDWYSDSGYDAGRRFAADPELSAVFAANDQMALGVLRALSEAHRRVPEDVSVVGFDDMPEARNFIPPLTTVHQDFAAVGRTAVDALVQEIEGGRTAESTEIAPRLMVRGSTGRPSGHRQETSGPVPGG</sequence>
<feature type="domain" description="HTH lacI-type" evidence="5">
    <location>
        <begin position="15"/>
        <end position="69"/>
    </location>
</feature>
<dbReference type="PANTHER" id="PTHR30146:SF153">
    <property type="entry name" value="LACTOSE OPERON REPRESSOR"/>
    <property type="match status" value="1"/>
</dbReference>
<keyword evidence="3" id="KW-0804">Transcription</keyword>
<keyword evidence="1" id="KW-0805">Transcription regulation</keyword>
<keyword evidence="7" id="KW-1185">Reference proteome</keyword>
<evidence type="ECO:0000256" key="4">
    <source>
        <dbReference type="SAM" id="MobiDB-lite"/>
    </source>
</evidence>
<evidence type="ECO:0000256" key="3">
    <source>
        <dbReference type="ARBA" id="ARBA00023163"/>
    </source>
</evidence>
<dbReference type="PANTHER" id="PTHR30146">
    <property type="entry name" value="LACI-RELATED TRANSCRIPTIONAL REPRESSOR"/>
    <property type="match status" value="1"/>
</dbReference>
<reference evidence="6 7" key="1">
    <citation type="submission" date="2023-03" db="EMBL/GenBank/DDBJ databases">
        <title>Isolation and description of six Streptomyces strains from soil environments, able to metabolize different microbial glucans.</title>
        <authorList>
            <person name="Widen T."/>
            <person name="Larsbrink J."/>
        </authorList>
    </citation>
    <scope>NUCLEOTIDE SEQUENCE [LARGE SCALE GENOMIC DNA]</scope>
    <source>
        <strain evidence="6 7">Alt3</strain>
    </source>
</reference>